<evidence type="ECO:0000313" key="1">
    <source>
        <dbReference type="EMBL" id="KAF7787884.1"/>
    </source>
</evidence>
<evidence type="ECO:0000313" key="2">
    <source>
        <dbReference type="Proteomes" id="UP000016480"/>
    </source>
</evidence>
<comment type="caution">
    <text evidence="1">The sequence shown here is derived from an EMBL/GenBank/DDBJ whole genome shotgun (WGS) entry which is preliminary data.</text>
</comment>
<protein>
    <submittedName>
        <fullName evidence="1">Uncharacterized protein</fullName>
    </submittedName>
</protein>
<proteinExistence type="predicted"/>
<gene>
    <name evidence="1" type="ORF">PRUB_a2403</name>
</gene>
<dbReference type="AlphaFoldDB" id="A0A8T0CAU7"/>
<reference evidence="1 2" key="1">
    <citation type="journal article" date="2012" name="J. Bacteriol.">
        <title>Genome sequence of the cycloprodigiosin-producing bacterial strain Pseudoalteromonas rubra ATCC 29570(T).</title>
        <authorList>
            <person name="Xie B.B."/>
            <person name="Shu Y.L."/>
            <person name="Qin Q.L."/>
            <person name="Rong J.C."/>
            <person name="Zhang X.Y."/>
            <person name="Chen X.L."/>
            <person name="Zhou B.C."/>
            <person name="Zhang Y.Z."/>
        </authorList>
    </citation>
    <scope>NUCLEOTIDE SEQUENCE [LARGE SCALE GENOMIC DNA]</scope>
    <source>
        <strain evidence="1 2">DSM 6842</strain>
    </source>
</reference>
<name>A0A8T0CAU7_9GAMM</name>
<dbReference type="EMBL" id="AHCD03000027">
    <property type="protein sequence ID" value="KAF7787884.1"/>
    <property type="molecule type" value="Genomic_DNA"/>
</dbReference>
<dbReference type="Proteomes" id="UP000016480">
    <property type="component" value="Unassembled WGS sequence"/>
</dbReference>
<organism evidence="1 2">
    <name type="scientific">Pseudoalteromonas rubra</name>
    <dbReference type="NCBI Taxonomy" id="43658"/>
    <lineage>
        <taxon>Bacteria</taxon>
        <taxon>Pseudomonadati</taxon>
        <taxon>Pseudomonadota</taxon>
        <taxon>Gammaproteobacteria</taxon>
        <taxon>Alteromonadales</taxon>
        <taxon>Pseudoalteromonadaceae</taxon>
        <taxon>Pseudoalteromonas</taxon>
    </lineage>
</organism>
<accession>A0A8T0CAU7</accession>
<sequence length="42" mass="5032">MAFFLQTRFFILVIHSRQRIAFCKLSIHNLLNFTVNHLKTVI</sequence>